<comment type="similarity">
    <text evidence="1">Belongs to the class-IV pyridoxal-phosphate-dependent aminotransferase family.</text>
</comment>
<dbReference type="EMBL" id="JACKTY010000014">
    <property type="protein sequence ID" value="MCV7225313.1"/>
    <property type="molecule type" value="Genomic_DNA"/>
</dbReference>
<name>A0ABT3C756_9MYCO</name>
<dbReference type="InterPro" id="IPR043131">
    <property type="entry name" value="BCAT-like_N"/>
</dbReference>
<dbReference type="PANTHER" id="PTHR42743:SF11">
    <property type="entry name" value="AMINODEOXYCHORISMATE LYASE"/>
    <property type="match status" value="1"/>
</dbReference>
<evidence type="ECO:0000313" key="2">
    <source>
        <dbReference type="EMBL" id="MCV7225313.1"/>
    </source>
</evidence>
<dbReference type="Gene3D" id="3.20.10.10">
    <property type="entry name" value="D-amino Acid Aminotransferase, subunit A, domain 2"/>
    <property type="match status" value="1"/>
</dbReference>
<protein>
    <submittedName>
        <fullName evidence="2">Aminotransferase class IV</fullName>
    </submittedName>
</protein>
<evidence type="ECO:0000313" key="3">
    <source>
        <dbReference type="Proteomes" id="UP001526201"/>
    </source>
</evidence>
<organism evidence="2 3">
    <name type="scientific">Mycolicibacterium komossense</name>
    <dbReference type="NCBI Taxonomy" id="1779"/>
    <lineage>
        <taxon>Bacteria</taxon>
        <taxon>Bacillati</taxon>
        <taxon>Actinomycetota</taxon>
        <taxon>Actinomycetes</taxon>
        <taxon>Mycobacteriales</taxon>
        <taxon>Mycobacteriaceae</taxon>
        <taxon>Mycolicibacterium</taxon>
    </lineage>
</organism>
<dbReference type="Gene3D" id="3.30.470.10">
    <property type="match status" value="1"/>
</dbReference>
<evidence type="ECO:0000256" key="1">
    <source>
        <dbReference type="ARBA" id="ARBA00009320"/>
    </source>
</evidence>
<accession>A0ABT3C756</accession>
<comment type="caution">
    <text evidence="2">The sequence shown here is derived from an EMBL/GenBank/DDBJ whole genome shotgun (WGS) entry which is preliminary data.</text>
</comment>
<proteinExistence type="inferred from homology"/>
<keyword evidence="3" id="KW-1185">Reference proteome</keyword>
<dbReference type="InterPro" id="IPR043132">
    <property type="entry name" value="BCAT-like_C"/>
</dbReference>
<keyword evidence="2" id="KW-0032">Aminotransferase</keyword>
<dbReference type="SUPFAM" id="SSF56752">
    <property type="entry name" value="D-aminoacid aminotransferase-like PLP-dependent enzymes"/>
    <property type="match status" value="1"/>
</dbReference>
<dbReference type="GO" id="GO:0008483">
    <property type="term" value="F:transaminase activity"/>
    <property type="evidence" value="ECO:0007669"/>
    <property type="project" value="UniProtKB-KW"/>
</dbReference>
<keyword evidence="2" id="KW-0808">Transferase</keyword>
<dbReference type="Pfam" id="PF01063">
    <property type="entry name" value="Aminotran_4"/>
    <property type="match status" value="1"/>
</dbReference>
<reference evidence="2 3" key="1">
    <citation type="journal article" date="2022" name="BMC Genomics">
        <title>Comparative genome analysis of mycobacteria focusing on tRNA and non-coding RNA.</title>
        <authorList>
            <person name="Behra P.R.K."/>
            <person name="Pettersson B.M.F."/>
            <person name="Ramesh M."/>
            <person name="Das S."/>
            <person name="Dasgupta S."/>
            <person name="Kirsebom L.A."/>
        </authorList>
    </citation>
    <scope>NUCLEOTIDE SEQUENCE [LARGE SCALE GENOMIC DNA]</scope>
    <source>
        <strain evidence="2 3">DSM 44078</strain>
    </source>
</reference>
<sequence length="350" mass="38214">MTLTQSSLEHSTTSLSSNLVAVEPGAIREDTPPGSVIQYSDYELDTTSPFAGGVAWIEGEYMPAEEAKISIFDTGFGHSDLTYTVAHVWHGNIFRLGDHLDRLLDGASKLRLDAGMSKEELAEITKKCVSMSQLRESFVNLTVTRGYGKKKGEKDLTKLTHQVYIYAIPYLWAFPPAEQIFGTTAIVPRHVRRAGRNTVDPTIKNYQWGDLTAASFEAKDRGARTAVLLDSDNFVAEGPGFNVCIVKDGKLASPSRNALPGITRKTVFELADQMGIDATLRDVSSRELYEADELMAVTTAGGVTPINSLDGEPIGRGDRAGEPGPVTVAIRDRFWALMDEPGPLIEAIQY</sequence>
<dbReference type="PANTHER" id="PTHR42743">
    <property type="entry name" value="AMINO-ACID AMINOTRANSFERASE"/>
    <property type="match status" value="1"/>
</dbReference>
<dbReference type="InterPro" id="IPR036038">
    <property type="entry name" value="Aminotransferase-like"/>
</dbReference>
<dbReference type="Proteomes" id="UP001526201">
    <property type="component" value="Unassembled WGS sequence"/>
</dbReference>
<dbReference type="InterPro" id="IPR001544">
    <property type="entry name" value="Aminotrans_IV"/>
</dbReference>
<gene>
    <name evidence="2" type="ORF">H7J73_04595</name>
</gene>
<dbReference type="RefSeq" id="WP_264066080.1">
    <property type="nucleotide sequence ID" value="NZ_JACKTY010000014.1"/>
</dbReference>
<dbReference type="InterPro" id="IPR050571">
    <property type="entry name" value="Class-IV_PLP-Dep_Aminotrnsfr"/>
</dbReference>